<reference evidence="2" key="2">
    <citation type="submission" date="2025-08" db="UniProtKB">
        <authorList>
            <consortium name="Ensembl"/>
        </authorList>
    </citation>
    <scope>IDENTIFICATION</scope>
</reference>
<dbReference type="AlphaFoldDB" id="A0A803Y324"/>
<protein>
    <recommendedName>
        <fullName evidence="1">Reverse transcriptase domain-containing protein</fullName>
    </recommendedName>
</protein>
<evidence type="ECO:0000313" key="2">
    <source>
        <dbReference type="Ensembl" id="ENSMGAP00000026171.1"/>
    </source>
</evidence>
<dbReference type="CDD" id="cd01650">
    <property type="entry name" value="RT_nLTR_like"/>
    <property type="match status" value="1"/>
</dbReference>
<evidence type="ECO:0000259" key="1">
    <source>
        <dbReference type="PROSITE" id="PS50878"/>
    </source>
</evidence>
<dbReference type="Pfam" id="PF00078">
    <property type="entry name" value="RVT_1"/>
    <property type="match status" value="1"/>
</dbReference>
<keyword evidence="3" id="KW-1185">Reference proteome</keyword>
<reference evidence="2" key="3">
    <citation type="submission" date="2025-09" db="UniProtKB">
        <authorList>
            <consortium name="Ensembl"/>
        </authorList>
    </citation>
    <scope>IDENTIFICATION</scope>
</reference>
<dbReference type="InParanoid" id="A0A803Y324"/>
<dbReference type="PANTHER" id="PTHR33332">
    <property type="entry name" value="REVERSE TRANSCRIPTASE DOMAIN-CONTAINING PROTEIN"/>
    <property type="match status" value="1"/>
</dbReference>
<feature type="domain" description="Reverse transcriptase" evidence="1">
    <location>
        <begin position="1"/>
        <end position="195"/>
    </location>
</feature>
<dbReference type="InterPro" id="IPR000477">
    <property type="entry name" value="RT_dom"/>
</dbReference>
<name>A0A803Y324_MELGA</name>
<dbReference type="InterPro" id="IPR043502">
    <property type="entry name" value="DNA/RNA_pol_sf"/>
</dbReference>
<sequence>MKGRLCLTNLISFYNWVTSLVDEGRAVDVVYLDFSKAFDTVSHRLLLRKPAARGLDRYTLLWIRNWLEGRAQLVVVNGVKSSWRPVMSGIPQGSVLGPILFNIFIDDLDERIECTLSMFADDTKLGGGVDLPEGREALQRDLDKLDHRAEINGMRFNKAKCRVLHFGCNNPKQRYRLGDEWLDDCEEERDLGVPVDARLNMSRQCAQVAKRAKGILACIRNSMASRSREVIIPLYSALVRLHFEYCVQFWAPHYRKDVEALECDQRRATKLVRGLEHKSYEEWLRELGLFSLEKRRLRGDLIALYNFLKGGWGEEGYGLFSQATDRTRGNGHKLYQRFRLDTRKIFFSQRVVRHWNGCPERSCSHRPWQCSRGVWMRSCEIWFSSLW</sequence>
<dbReference type="GeneTree" id="ENSGT00940000154136"/>
<organism evidence="2 3">
    <name type="scientific">Meleagris gallopavo</name>
    <name type="common">Wild turkey</name>
    <dbReference type="NCBI Taxonomy" id="9103"/>
    <lineage>
        <taxon>Eukaryota</taxon>
        <taxon>Metazoa</taxon>
        <taxon>Chordata</taxon>
        <taxon>Craniata</taxon>
        <taxon>Vertebrata</taxon>
        <taxon>Euteleostomi</taxon>
        <taxon>Archelosauria</taxon>
        <taxon>Archosauria</taxon>
        <taxon>Dinosauria</taxon>
        <taxon>Saurischia</taxon>
        <taxon>Theropoda</taxon>
        <taxon>Coelurosauria</taxon>
        <taxon>Aves</taxon>
        <taxon>Neognathae</taxon>
        <taxon>Galloanserae</taxon>
        <taxon>Galliformes</taxon>
        <taxon>Phasianidae</taxon>
        <taxon>Meleagridinae</taxon>
        <taxon>Meleagris</taxon>
    </lineage>
</organism>
<dbReference type="Proteomes" id="UP000001645">
    <property type="component" value="Chromosome 5"/>
</dbReference>
<dbReference type="SUPFAM" id="SSF56672">
    <property type="entry name" value="DNA/RNA polymerases"/>
    <property type="match status" value="1"/>
</dbReference>
<evidence type="ECO:0000313" key="3">
    <source>
        <dbReference type="Proteomes" id="UP000001645"/>
    </source>
</evidence>
<dbReference type="PROSITE" id="PS50878">
    <property type="entry name" value="RT_POL"/>
    <property type="match status" value="1"/>
</dbReference>
<dbReference type="Ensembl" id="ENSMGAT00000034088.1">
    <property type="protein sequence ID" value="ENSMGAP00000026171.1"/>
    <property type="gene ID" value="ENSMGAG00000021114.1"/>
</dbReference>
<reference evidence="2 3" key="1">
    <citation type="journal article" date="2010" name="PLoS Biol.">
        <title>Multi-platform next-generation sequencing of the domestic turkey (Meleagris gallopavo): genome assembly and analysis.</title>
        <authorList>
            <person name="Dalloul R.A."/>
            <person name="Long J.A."/>
            <person name="Zimin A.V."/>
            <person name="Aslam L."/>
            <person name="Beal K."/>
            <person name="Blomberg L.A."/>
            <person name="Bouffard P."/>
            <person name="Burt D.W."/>
            <person name="Crasta O."/>
            <person name="Crooijmans R.P."/>
            <person name="Cooper K."/>
            <person name="Coulombe R.A."/>
            <person name="De S."/>
            <person name="Delany M.E."/>
            <person name="Dodgson J.B."/>
            <person name="Dong J.J."/>
            <person name="Evans C."/>
            <person name="Frederickson K.M."/>
            <person name="Flicek P."/>
            <person name="Florea L."/>
            <person name="Folkerts O."/>
            <person name="Groenen M.A."/>
            <person name="Harkins T.T."/>
            <person name="Herrero J."/>
            <person name="Hoffmann S."/>
            <person name="Megens H.J."/>
            <person name="Jiang A."/>
            <person name="de Jong P."/>
            <person name="Kaiser P."/>
            <person name="Kim H."/>
            <person name="Kim K.W."/>
            <person name="Kim S."/>
            <person name="Langenberger D."/>
            <person name="Lee M.K."/>
            <person name="Lee T."/>
            <person name="Mane S."/>
            <person name="Marcais G."/>
            <person name="Marz M."/>
            <person name="McElroy A.P."/>
            <person name="Modise T."/>
            <person name="Nefedov M."/>
            <person name="Notredame C."/>
            <person name="Paton I.R."/>
            <person name="Payne W.S."/>
            <person name="Pertea G."/>
            <person name="Prickett D."/>
            <person name="Puiu D."/>
            <person name="Qioa D."/>
            <person name="Raineri E."/>
            <person name="Ruffier M."/>
            <person name="Salzberg S.L."/>
            <person name="Schatz M.C."/>
            <person name="Scheuring C."/>
            <person name="Schmidt C.J."/>
            <person name="Schroeder S."/>
            <person name="Searle S.M."/>
            <person name="Smith E.J."/>
            <person name="Smith J."/>
            <person name="Sonstegard T.S."/>
            <person name="Stadler P.F."/>
            <person name="Tafer H."/>
            <person name="Tu Z.J."/>
            <person name="Van Tassell C.P."/>
            <person name="Vilella A.J."/>
            <person name="Williams K.P."/>
            <person name="Yorke J.A."/>
            <person name="Zhang L."/>
            <person name="Zhang H.B."/>
            <person name="Zhang X."/>
            <person name="Zhang Y."/>
            <person name="Reed K.M."/>
        </authorList>
    </citation>
    <scope>NUCLEOTIDE SEQUENCE [LARGE SCALE GENOMIC DNA]</scope>
</reference>
<proteinExistence type="predicted"/>
<accession>A0A803Y324</accession>